<keyword evidence="2" id="KW-1185">Reference proteome</keyword>
<evidence type="ECO:0000313" key="1">
    <source>
        <dbReference type="EMBL" id="NBI28155.1"/>
    </source>
</evidence>
<proteinExistence type="predicted"/>
<dbReference type="SUPFAM" id="SSF48452">
    <property type="entry name" value="TPR-like"/>
    <property type="match status" value="1"/>
</dbReference>
<comment type="caution">
    <text evidence="1">The sequence shown here is derived from an EMBL/GenBank/DDBJ whole genome shotgun (WGS) entry which is preliminary data.</text>
</comment>
<dbReference type="InterPro" id="IPR011990">
    <property type="entry name" value="TPR-like_helical_dom_sf"/>
</dbReference>
<accession>A0A6N9PZX2</accession>
<evidence type="ECO:0000313" key="2">
    <source>
        <dbReference type="Proteomes" id="UP000448943"/>
    </source>
</evidence>
<sequence length="155" mass="18582">MNKLFPNREETLSNAALKRTLKKELKKPLKKYDDYEFIAGIYHTLSEVEKAIQIMEEAVQNKQFSNEELGRGYIFLGFLYSDMKENSKASDYLHKGLNLMNDENFKYSEAFKNIIEFFIKNNDKERAKFWLNNLLQRQSYDKKFKKLDVLQKEWV</sequence>
<reference evidence="1 2" key="1">
    <citation type="submission" date="2019-01" db="EMBL/GenBank/DDBJ databases">
        <title>Chengkuizengella sp. nov., isolated from deep-sea sediment of East Pacific Ocean.</title>
        <authorList>
            <person name="Yang J."/>
            <person name="Lai Q."/>
            <person name="Shao Z."/>
        </authorList>
    </citation>
    <scope>NUCLEOTIDE SEQUENCE [LARGE SCALE GENOMIC DNA]</scope>
    <source>
        <strain evidence="1 2">YPA3-1-1</strain>
    </source>
</reference>
<dbReference type="AlphaFoldDB" id="A0A6N9PZX2"/>
<organism evidence="1 2">
    <name type="scientific">Chengkuizengella marina</name>
    <dbReference type="NCBI Taxonomy" id="2507566"/>
    <lineage>
        <taxon>Bacteria</taxon>
        <taxon>Bacillati</taxon>
        <taxon>Bacillota</taxon>
        <taxon>Bacilli</taxon>
        <taxon>Bacillales</taxon>
        <taxon>Paenibacillaceae</taxon>
        <taxon>Chengkuizengella</taxon>
    </lineage>
</organism>
<name>A0A6N9PZX2_9BACL</name>
<gene>
    <name evidence="1" type="ORF">ERL59_04180</name>
</gene>
<protein>
    <submittedName>
        <fullName evidence="1">Uncharacterized protein</fullName>
    </submittedName>
</protein>
<dbReference type="Gene3D" id="1.25.40.10">
    <property type="entry name" value="Tetratricopeptide repeat domain"/>
    <property type="match status" value="1"/>
</dbReference>
<dbReference type="EMBL" id="SIJB01000009">
    <property type="protein sequence ID" value="NBI28155.1"/>
    <property type="molecule type" value="Genomic_DNA"/>
</dbReference>
<dbReference type="Proteomes" id="UP000448943">
    <property type="component" value="Unassembled WGS sequence"/>
</dbReference>